<dbReference type="Proteomes" id="UP000518752">
    <property type="component" value="Unassembled WGS sequence"/>
</dbReference>
<comment type="caution">
    <text evidence="2">The sequence shown here is derived from an EMBL/GenBank/DDBJ whole genome shotgun (WGS) entry which is preliminary data.</text>
</comment>
<dbReference type="Pfam" id="PF10544">
    <property type="entry name" value="T5orf172"/>
    <property type="match status" value="1"/>
</dbReference>
<feature type="domain" description="Bacteriophage T5 Orf172 DNA-binding" evidence="1">
    <location>
        <begin position="35"/>
        <end position="117"/>
    </location>
</feature>
<keyword evidence="3" id="KW-1185">Reference proteome</keyword>
<dbReference type="PANTHER" id="PTHR28094">
    <property type="entry name" value="MEIOTICALLY UP-REGULATED GENE 113 PROTEIN"/>
    <property type="match status" value="1"/>
</dbReference>
<name>A0A8H5D1Z8_9AGAR</name>
<evidence type="ECO:0000259" key="1">
    <source>
        <dbReference type="Pfam" id="PF10544"/>
    </source>
</evidence>
<accession>A0A8H5D1Z8</accession>
<reference evidence="2 3" key="1">
    <citation type="journal article" date="2020" name="ISME J.">
        <title>Uncovering the hidden diversity of litter-decomposition mechanisms in mushroom-forming fungi.</title>
        <authorList>
            <person name="Floudas D."/>
            <person name="Bentzer J."/>
            <person name="Ahren D."/>
            <person name="Johansson T."/>
            <person name="Persson P."/>
            <person name="Tunlid A."/>
        </authorList>
    </citation>
    <scope>NUCLEOTIDE SEQUENCE [LARGE SCALE GENOMIC DNA]</scope>
    <source>
        <strain evidence="2 3">CBS 406.79</strain>
    </source>
</reference>
<organism evidence="2 3">
    <name type="scientific">Collybiopsis confluens</name>
    <dbReference type="NCBI Taxonomy" id="2823264"/>
    <lineage>
        <taxon>Eukaryota</taxon>
        <taxon>Fungi</taxon>
        <taxon>Dikarya</taxon>
        <taxon>Basidiomycota</taxon>
        <taxon>Agaricomycotina</taxon>
        <taxon>Agaricomycetes</taxon>
        <taxon>Agaricomycetidae</taxon>
        <taxon>Agaricales</taxon>
        <taxon>Marasmiineae</taxon>
        <taxon>Omphalotaceae</taxon>
        <taxon>Collybiopsis</taxon>
    </lineage>
</organism>
<protein>
    <recommendedName>
        <fullName evidence="1">Bacteriophage T5 Orf172 DNA-binding domain-containing protein</fullName>
    </recommendedName>
</protein>
<gene>
    <name evidence="2" type="ORF">D9757_014546</name>
</gene>
<dbReference type="InterPro" id="IPR053006">
    <property type="entry name" value="Meiosis_regulatory"/>
</dbReference>
<proteinExistence type="predicted"/>
<dbReference type="InterPro" id="IPR018306">
    <property type="entry name" value="Phage_T5_Orf172_DNA-bd"/>
</dbReference>
<dbReference type="OrthoDB" id="3038115at2759"/>
<dbReference type="PANTHER" id="PTHR28094:SF1">
    <property type="entry name" value="MEIOTICALLY UP-REGULATED GENE 113 PROTEIN"/>
    <property type="match status" value="1"/>
</dbReference>
<dbReference type="AlphaFoldDB" id="A0A8H5D1Z8"/>
<sequence length="142" mass="17083">MARMPKRGPRRSENVLTRLWNRTAAKAVSRVDRPGWIYVFRERDLWKVGRTNNRSRRVREWRRVCPVRERQWVPQSVWTPFANRTEFLIHLAIERVCVSRPRFRCHECGKVHREKFYLGDDLGNAELILLIIQNVVDFVLTN</sequence>
<dbReference type="EMBL" id="JAACJN010000288">
    <property type="protein sequence ID" value="KAF5351278.1"/>
    <property type="molecule type" value="Genomic_DNA"/>
</dbReference>
<evidence type="ECO:0000313" key="3">
    <source>
        <dbReference type="Proteomes" id="UP000518752"/>
    </source>
</evidence>
<evidence type="ECO:0000313" key="2">
    <source>
        <dbReference type="EMBL" id="KAF5351278.1"/>
    </source>
</evidence>